<evidence type="ECO:0000313" key="3">
    <source>
        <dbReference type="Proteomes" id="UP000219494"/>
    </source>
</evidence>
<dbReference type="EMBL" id="OBMI01000001">
    <property type="protein sequence ID" value="SOB79978.1"/>
    <property type="molecule type" value="Genomic_DNA"/>
</dbReference>
<keyword evidence="1" id="KW-0472">Membrane</keyword>
<feature type="transmembrane region" description="Helical" evidence="1">
    <location>
        <begin position="54"/>
        <end position="72"/>
    </location>
</feature>
<feature type="transmembrane region" description="Helical" evidence="1">
    <location>
        <begin position="84"/>
        <end position="103"/>
    </location>
</feature>
<dbReference type="AlphaFoldDB" id="A0A285QEN3"/>
<keyword evidence="1" id="KW-0812">Transmembrane</keyword>
<accession>A0A285QEN3</accession>
<evidence type="ECO:0000256" key="1">
    <source>
        <dbReference type="SAM" id="Phobius"/>
    </source>
</evidence>
<dbReference type="Proteomes" id="UP000219494">
    <property type="component" value="Unassembled WGS sequence"/>
</dbReference>
<keyword evidence="1" id="KW-1133">Transmembrane helix</keyword>
<keyword evidence="3" id="KW-1185">Reference proteome</keyword>
<feature type="transmembrane region" description="Helical" evidence="1">
    <location>
        <begin position="109"/>
        <end position="129"/>
    </location>
</feature>
<proteinExistence type="predicted"/>
<feature type="transmembrane region" description="Helical" evidence="1">
    <location>
        <begin position="141"/>
        <end position="161"/>
    </location>
</feature>
<gene>
    <name evidence="2" type="ORF">SAMN06297144_0828</name>
</gene>
<reference evidence="2 3" key="1">
    <citation type="submission" date="2017-07" db="EMBL/GenBank/DDBJ databases">
        <authorList>
            <person name="Sun Z.S."/>
            <person name="Albrecht U."/>
            <person name="Echele G."/>
            <person name="Lee C.C."/>
        </authorList>
    </citation>
    <scope>NUCLEOTIDE SEQUENCE [LARGE SCALE GENOMIC DNA]</scope>
    <source>
        <strain evidence="2 3">CGMCC 1.12672</strain>
    </source>
</reference>
<sequence length="171" mass="18967">MATLAEPTIAPARRVSLAPDRFERLLGIGAGVLLVFVLAALLRGRAEWGQVPAAIWPHIATIVVALVLTVPLMLRRRGDRSHRVLGTVWVAAMIATALLSFRIHTVNGSWSWIHLLSLWTLVQVPLLWWHARRHNVAGHRAAVRGMVTGALLIAGFFTFPFNRLLGHWLFG</sequence>
<protein>
    <submittedName>
        <fullName evidence="2">Uncharacterized membrane protein</fullName>
    </submittedName>
</protein>
<dbReference type="OrthoDB" id="9815686at2"/>
<name>A0A285QEN3_9SPHN</name>
<organism evidence="2 3">
    <name type="scientific">Sphingomonas guangdongensis</name>
    <dbReference type="NCBI Taxonomy" id="1141890"/>
    <lineage>
        <taxon>Bacteria</taxon>
        <taxon>Pseudomonadati</taxon>
        <taxon>Pseudomonadota</taxon>
        <taxon>Alphaproteobacteria</taxon>
        <taxon>Sphingomonadales</taxon>
        <taxon>Sphingomonadaceae</taxon>
        <taxon>Sphingomonas</taxon>
    </lineage>
</organism>
<dbReference type="RefSeq" id="WP_097062680.1">
    <property type="nucleotide sequence ID" value="NZ_OBMI01000001.1"/>
</dbReference>
<feature type="transmembrane region" description="Helical" evidence="1">
    <location>
        <begin position="22"/>
        <end position="42"/>
    </location>
</feature>
<evidence type="ECO:0000313" key="2">
    <source>
        <dbReference type="EMBL" id="SOB79978.1"/>
    </source>
</evidence>